<evidence type="ECO:0000256" key="1">
    <source>
        <dbReference type="SAM" id="MobiDB-lite"/>
    </source>
</evidence>
<feature type="region of interest" description="Disordered" evidence="1">
    <location>
        <begin position="466"/>
        <end position="546"/>
    </location>
</feature>
<comment type="caution">
    <text evidence="3">The sequence shown here is derived from an EMBL/GenBank/DDBJ whole genome shotgun (WGS) entry which is preliminary data.</text>
</comment>
<dbReference type="Pfam" id="PF13976">
    <property type="entry name" value="gag_pre-integrs"/>
    <property type="match status" value="1"/>
</dbReference>
<dbReference type="Proteomes" id="UP001151760">
    <property type="component" value="Unassembled WGS sequence"/>
</dbReference>
<protein>
    <submittedName>
        <fullName evidence="3">Retrovirus-related pol polyprotein from transposon TNT 1-94</fullName>
    </submittedName>
</protein>
<reference evidence="3" key="2">
    <citation type="submission" date="2022-01" db="EMBL/GenBank/DDBJ databases">
        <authorList>
            <person name="Yamashiro T."/>
            <person name="Shiraishi A."/>
            <person name="Satake H."/>
            <person name="Nakayama K."/>
        </authorList>
    </citation>
    <scope>NUCLEOTIDE SEQUENCE</scope>
</reference>
<sequence>MERQCTQPKRPRNSACFKEKILLVQAQEAGQTNDLDAFDSDCDEAPCEKLVLMVNLSNYDSTIISESIQNKNVNESLTAELERYKERVGMLEEKQKVDLNDHEKYIESQMNDMILNKNAKFAAFQKEINSLKFSLSKNFKDNESLMTTIDIKEPENIVFKVGQSAQTMHMLTKPQVFCDDTHKQARGYQNPFYLKKAQRIKPTLYDGVVIPKKHDVIHVVDYEETLILVEDSRSKMLEKQNDPVSKEKKTFWLPISNPISEQLVVPPTPVKIEVPSELPKCSIDKKCFKIQKKELLLENDKLLELIISQDLVHTVVNSLEVIDECKSIRKSYSQLQAKESSISKLRAHIATLKGKNVSDNNEPVKNASMIALGMFRLQLEPLSHRLKNNREAHEDYLKKTKEHIDTLRGIVERSRKQNSNAYLDYACKFTIRIQELLVNVSETCPSSQLKRKKLVVVTPMNKTRKFMSWEPKESSSTTQKQAALPSQQTTNKPLLSSTRVITSTSASGSQPKNNTRKNRITPAANSNKKNKTVEVHPRKVMSSSNKRNHMSMCNANFKHVVKDANSKFICFTCNGCLFSANHDNCVVAYINDVNKRIKSKFGKSKKMEWKPTGKVFTSVGHRWLPTRWTFTINGTKCPMTRITSNPIVPPKETNQTPIITPNPEVKVVQIVLCYLDPGCSKHMTGKRSQLINFVEKFLGTVRIGSRDTNLYTLSLADMMWSSPICILSKASKTKSCLWHRRLSHLNFATIDDLAKQGLVRGLPKLKTHAESPFTTPFVSPTKNDWDLLFQPMFDEYFNPPPSVVSPAHVTSAPIHVDPTGSPILTFIDQATPSASTSSTIQETQSPVTSKGVVEPLQPSQFVDDPFLNILTSELSSQESSSNVQPTNPPFEHINKWTKIHLLENVIDNPSRPVST</sequence>
<proteinExistence type="predicted"/>
<dbReference type="EMBL" id="BQNB010014569">
    <property type="protein sequence ID" value="GJT29761.1"/>
    <property type="molecule type" value="Genomic_DNA"/>
</dbReference>
<evidence type="ECO:0000313" key="4">
    <source>
        <dbReference type="Proteomes" id="UP001151760"/>
    </source>
</evidence>
<feature type="compositionally biased region" description="Polar residues" evidence="1">
    <location>
        <begin position="474"/>
        <end position="513"/>
    </location>
</feature>
<keyword evidence="4" id="KW-1185">Reference proteome</keyword>
<gene>
    <name evidence="3" type="ORF">Tco_0910036</name>
</gene>
<name>A0ABQ5CV56_9ASTR</name>
<reference evidence="3" key="1">
    <citation type="journal article" date="2022" name="Int. J. Mol. Sci.">
        <title>Draft Genome of Tanacetum Coccineum: Genomic Comparison of Closely Related Tanacetum-Family Plants.</title>
        <authorList>
            <person name="Yamashiro T."/>
            <person name="Shiraishi A."/>
            <person name="Nakayama K."/>
            <person name="Satake H."/>
        </authorList>
    </citation>
    <scope>NUCLEOTIDE SEQUENCE</scope>
</reference>
<evidence type="ECO:0000313" key="3">
    <source>
        <dbReference type="EMBL" id="GJT29761.1"/>
    </source>
</evidence>
<feature type="domain" description="GAG-pre-integrase" evidence="2">
    <location>
        <begin position="709"/>
        <end position="767"/>
    </location>
</feature>
<accession>A0ABQ5CV56</accession>
<evidence type="ECO:0000259" key="2">
    <source>
        <dbReference type="Pfam" id="PF13976"/>
    </source>
</evidence>
<dbReference type="InterPro" id="IPR025724">
    <property type="entry name" value="GAG-pre-integrase_dom"/>
</dbReference>
<organism evidence="3 4">
    <name type="scientific">Tanacetum coccineum</name>
    <dbReference type="NCBI Taxonomy" id="301880"/>
    <lineage>
        <taxon>Eukaryota</taxon>
        <taxon>Viridiplantae</taxon>
        <taxon>Streptophyta</taxon>
        <taxon>Embryophyta</taxon>
        <taxon>Tracheophyta</taxon>
        <taxon>Spermatophyta</taxon>
        <taxon>Magnoliopsida</taxon>
        <taxon>eudicotyledons</taxon>
        <taxon>Gunneridae</taxon>
        <taxon>Pentapetalae</taxon>
        <taxon>asterids</taxon>
        <taxon>campanulids</taxon>
        <taxon>Asterales</taxon>
        <taxon>Asteraceae</taxon>
        <taxon>Asteroideae</taxon>
        <taxon>Anthemideae</taxon>
        <taxon>Anthemidinae</taxon>
        <taxon>Tanacetum</taxon>
    </lineage>
</organism>